<reference evidence="1" key="1">
    <citation type="submission" date="2020-05" db="EMBL/GenBank/DDBJ databases">
        <authorList>
            <person name="Chiriac C."/>
            <person name="Salcher M."/>
            <person name="Ghai R."/>
            <person name="Kavagutti S V."/>
        </authorList>
    </citation>
    <scope>NUCLEOTIDE SEQUENCE</scope>
</reference>
<evidence type="ECO:0000313" key="1">
    <source>
        <dbReference type="EMBL" id="CAB4240524.1"/>
    </source>
</evidence>
<accession>A0A6J5TAM4</accession>
<protein>
    <submittedName>
        <fullName evidence="1">Phosphoribosyl-ATP pyrophosphohydrolase-like</fullName>
    </submittedName>
</protein>
<gene>
    <name evidence="1" type="ORF">UFOVP3_21</name>
</gene>
<sequence length="122" mass="14067">MAKWTFKEGYSRSPMDMVREFASVTAQAPNPMLYDNLITEEYSEWYKENPETINDLKELADLVYVCYGYANALGYDLDEAIVRVHQNNLGRCIQPDGTVQRREDGKILKNPQYPPVILSDLL</sequence>
<organism evidence="1">
    <name type="scientific">uncultured Caudovirales phage</name>
    <dbReference type="NCBI Taxonomy" id="2100421"/>
    <lineage>
        <taxon>Viruses</taxon>
        <taxon>Duplodnaviria</taxon>
        <taxon>Heunggongvirae</taxon>
        <taxon>Uroviricota</taxon>
        <taxon>Caudoviricetes</taxon>
        <taxon>Peduoviridae</taxon>
        <taxon>Maltschvirus</taxon>
        <taxon>Maltschvirus maltsch</taxon>
    </lineage>
</organism>
<dbReference type="GO" id="GO:0016787">
    <property type="term" value="F:hydrolase activity"/>
    <property type="evidence" value="ECO:0007669"/>
    <property type="project" value="UniProtKB-KW"/>
</dbReference>
<name>A0A6J5TAM4_9CAUD</name>
<dbReference type="EMBL" id="LR797814">
    <property type="protein sequence ID" value="CAB4240524.1"/>
    <property type="molecule type" value="Genomic_DNA"/>
</dbReference>
<dbReference type="InterPro" id="IPR023292">
    <property type="entry name" value="NTP_PyroPHydrolase-like_dom_sf"/>
</dbReference>
<dbReference type="SUPFAM" id="SSF101386">
    <property type="entry name" value="all-alpha NTP pyrophosphatases"/>
    <property type="match status" value="1"/>
</dbReference>
<dbReference type="Gene3D" id="1.10.3420.10">
    <property type="entry name" value="putative ntp pyrophosphohydrolase like domain"/>
    <property type="match status" value="1"/>
</dbReference>
<keyword evidence="1" id="KW-0378">Hydrolase</keyword>
<proteinExistence type="predicted"/>